<feature type="region of interest" description="Disordered" evidence="5">
    <location>
        <begin position="254"/>
        <end position="324"/>
    </location>
</feature>
<evidence type="ECO:0000259" key="6">
    <source>
        <dbReference type="PROSITE" id="PS50966"/>
    </source>
</evidence>
<dbReference type="InterPro" id="IPR006564">
    <property type="entry name" value="Znf_PMZ"/>
</dbReference>
<feature type="domain" description="SWIM-type" evidence="6">
    <location>
        <begin position="1023"/>
        <end position="1055"/>
    </location>
</feature>
<organism evidence="7 8">
    <name type="scientific">Arabidopsis thaliana x Arabidopsis arenosa</name>
    <dbReference type="NCBI Taxonomy" id="1240361"/>
    <lineage>
        <taxon>Eukaryota</taxon>
        <taxon>Viridiplantae</taxon>
        <taxon>Streptophyta</taxon>
        <taxon>Embryophyta</taxon>
        <taxon>Tracheophyta</taxon>
        <taxon>Spermatophyta</taxon>
        <taxon>Magnoliopsida</taxon>
        <taxon>eudicotyledons</taxon>
        <taxon>Gunneridae</taxon>
        <taxon>Pentapetalae</taxon>
        <taxon>rosids</taxon>
        <taxon>malvids</taxon>
        <taxon>Brassicales</taxon>
        <taxon>Brassicaceae</taxon>
        <taxon>Camelineae</taxon>
        <taxon>Arabidopsis</taxon>
    </lineage>
</organism>
<keyword evidence="1" id="KW-0479">Metal-binding</keyword>
<keyword evidence="2 4" id="KW-0863">Zinc-finger</keyword>
<evidence type="ECO:0000313" key="8">
    <source>
        <dbReference type="Proteomes" id="UP000694240"/>
    </source>
</evidence>
<gene>
    <name evidence="7" type="ORF">ISN45_Aa01g037420</name>
</gene>
<dbReference type="GO" id="GO:0008270">
    <property type="term" value="F:zinc ion binding"/>
    <property type="evidence" value="ECO:0007669"/>
    <property type="project" value="UniProtKB-KW"/>
</dbReference>
<dbReference type="InterPro" id="IPR018289">
    <property type="entry name" value="MULE_transposase_dom"/>
</dbReference>
<evidence type="ECO:0000256" key="5">
    <source>
        <dbReference type="SAM" id="MobiDB-lite"/>
    </source>
</evidence>
<evidence type="ECO:0000256" key="3">
    <source>
        <dbReference type="ARBA" id="ARBA00022833"/>
    </source>
</evidence>
<proteinExistence type="predicted"/>
<dbReference type="GO" id="GO:0051213">
    <property type="term" value="F:dioxygenase activity"/>
    <property type="evidence" value="ECO:0007669"/>
    <property type="project" value="UniProtKB-KW"/>
</dbReference>
<dbReference type="Pfam" id="PF04434">
    <property type="entry name" value="SWIM"/>
    <property type="match status" value="1"/>
</dbReference>
<protein>
    <submittedName>
        <fullName evidence="7">Non-hem dioxygenase N-terminal domain</fullName>
    </submittedName>
</protein>
<comment type="caution">
    <text evidence="7">The sequence shown here is derived from an EMBL/GenBank/DDBJ whole genome shotgun (WGS) entry which is preliminary data.</text>
</comment>
<dbReference type="Pfam" id="PF02721">
    <property type="entry name" value="DUF223"/>
    <property type="match status" value="1"/>
</dbReference>
<keyword evidence="3" id="KW-0862">Zinc</keyword>
<dbReference type="PANTHER" id="PTHR31973:SF187">
    <property type="entry name" value="MUTATOR TRANSPOSASE MUDRA PROTEIN"/>
    <property type="match status" value="1"/>
</dbReference>
<dbReference type="SMART" id="SM00575">
    <property type="entry name" value="ZnF_PMZ"/>
    <property type="match status" value="1"/>
</dbReference>
<dbReference type="CDD" id="cd04480">
    <property type="entry name" value="RPA1_DBD_A_like"/>
    <property type="match status" value="1"/>
</dbReference>
<dbReference type="InterPro" id="IPR026992">
    <property type="entry name" value="DIOX_N"/>
</dbReference>
<dbReference type="Proteomes" id="UP000694240">
    <property type="component" value="Chromosome 6"/>
</dbReference>
<keyword evidence="8" id="KW-1185">Reference proteome</keyword>
<evidence type="ECO:0000256" key="1">
    <source>
        <dbReference type="ARBA" id="ARBA00022723"/>
    </source>
</evidence>
<dbReference type="PANTHER" id="PTHR31973">
    <property type="entry name" value="POLYPROTEIN, PUTATIVE-RELATED"/>
    <property type="match status" value="1"/>
</dbReference>
<dbReference type="CDD" id="cd04481">
    <property type="entry name" value="RPA1_DBD_B_like"/>
    <property type="match status" value="1"/>
</dbReference>
<sequence>MMSLEPKPALKLPVIDFTSRDLKPGTVEWDSVSGDVRRALEEYGCFEALFDKVTVELRKAVFEASEELFRLPLETKQRIASDVKYRGYVGHNHTNPLYEGVGIDVADNEEKVKGWVMDIAVFTMVGEWKCKEEEWKFEPWEGWFGRCVRVRQNMTYTEFVRTLCEVFSLKCTECNPIISYWMPGKMSVMIESKRPPVYIDNQMSLDTFFLIRGGDPSVSLFVSFITTVKALGNTVPRTDGESYRVCGSATTPNPIVAASNVDGNNEAVDEQDDVEDDKTDKDEEEEEDNEDGAGYDDYQGDDGSMGGSTLDPTIDGSEGSGEDYDYNKWNDLIIEEYGIGNVEEDVILTQQTVQHPGEFSRLLAECTYTSHRVRGGDNSVHRTPTVTPRRTCQHGLYQCTYTTECVQDTGCKGNTDTNINGIDEVSGDDVIDRGIGASPSGTLNDNLLVTAPGGDNISHSGDRTPTVTPRRTCQHGLNQCTYTTECVQDTGCEGNTDTNINGIYEVTIDRGIGASASGTLNDNRLVIAAEAYEVYNDFSTLHGGELEILDNDAAPVFDDLANFRDDETQVELSTTGETLYVGSVFKNRKVIQQTMSYLAIKQCFCYNQRRSCPTRLEMVCVDDTCPWHLTAQVVKNSECFKITSYDTTHTCDIDTRKNYNKHASYKLLGEVVKSRYSSTQGGPRAVDLPQLLLNDLNVRISYSTAWRAKEVAVENVRGDDIKSYRFLPTYLYLLKLANPGTITHLHSTPEADGTQRFKYVFVSLGASIKGLKYMRKVIVVDGTQLVGRYKGCLLIACAQDGNFQIFPIAFGVVDGETDASWVWFFDKLADIVPDSEDLMIVSDRHSSIYKGLSVVYPKAHHGACAVHLERNISTYYGKYGVSGLFFSAAKAYRVRDFEKYFEQLRAKSAACANYLEEIGFEHWTRAHCKGERYNIMSSNNSESMNNVLTRAKSYPIVYMIEFIREVLMRWFAARRQKVARCKSLVTPEVDERFLQDLPASGKFAVKMSGPWSYQVTSKSGEHFHVVLDECTCTCLRYTKLRIPCEHGLAAAIEFGIDPKVVVGWWYGLQTFSDSFQEPILPIADPKDVVIPQDISDLILIPPYCRRPPGRPTTKRIPSRGENRGSRSRIEATIDRRLAPFYIDRIKENEWKIVTTFLVRNVADAVRATSHDYGIWFMDRTVVTNALRRDPISFYDFTQFDYILEKTVDKKVLVDVIGALLEVGHLTGDFDGLKLPFKIKDRYNEVLECEAHNEQALEFQTFFRSLGQRNVVVALVFWRLTDKANPKVVSHGPVSKVFADPDTPEVEEIKQVVF</sequence>
<dbReference type="EMBL" id="JAEFBK010000006">
    <property type="protein sequence ID" value="KAG7595018.1"/>
    <property type="molecule type" value="Genomic_DNA"/>
</dbReference>
<evidence type="ECO:0000256" key="2">
    <source>
        <dbReference type="ARBA" id="ARBA00022771"/>
    </source>
</evidence>
<accession>A0A8T2C4I4</accession>
<dbReference type="InterPro" id="IPR003871">
    <property type="entry name" value="RFA1B/D_OB_1st"/>
</dbReference>
<keyword evidence="7" id="KW-0560">Oxidoreductase</keyword>
<feature type="compositionally biased region" description="Acidic residues" evidence="5">
    <location>
        <begin position="267"/>
        <end position="300"/>
    </location>
</feature>
<dbReference type="Pfam" id="PF14226">
    <property type="entry name" value="DIOX_N"/>
    <property type="match status" value="1"/>
</dbReference>
<keyword evidence="7" id="KW-0223">Dioxygenase</keyword>
<dbReference type="Pfam" id="PF10551">
    <property type="entry name" value="MULE"/>
    <property type="match status" value="1"/>
</dbReference>
<evidence type="ECO:0000256" key="4">
    <source>
        <dbReference type="PROSITE-ProRule" id="PRU00325"/>
    </source>
</evidence>
<reference evidence="7 8" key="1">
    <citation type="submission" date="2020-12" db="EMBL/GenBank/DDBJ databases">
        <title>Concerted genomic and epigenomic changes stabilize Arabidopsis allopolyploids.</title>
        <authorList>
            <person name="Chen Z."/>
        </authorList>
    </citation>
    <scope>NUCLEOTIDE SEQUENCE [LARGE SCALE GENOMIC DNA]</scope>
    <source>
        <strain evidence="7">Allo738</strain>
        <tissue evidence="7">Leaf</tissue>
    </source>
</reference>
<dbReference type="PROSITE" id="PS50966">
    <property type="entry name" value="ZF_SWIM"/>
    <property type="match status" value="1"/>
</dbReference>
<dbReference type="InterPro" id="IPR007527">
    <property type="entry name" value="Znf_SWIM"/>
</dbReference>
<evidence type="ECO:0000313" key="7">
    <source>
        <dbReference type="EMBL" id="KAG7595018.1"/>
    </source>
</evidence>
<name>A0A8T2C4I4_9BRAS</name>